<dbReference type="OrthoDB" id="9794564at2"/>
<gene>
    <name evidence="5" type="primary">csaA</name>
    <name evidence="5" type="ORF">NITHO_3310046</name>
</gene>
<dbReference type="Proteomes" id="UP000004221">
    <property type="component" value="Unassembled WGS sequence"/>
</dbReference>
<dbReference type="InterPro" id="IPR002547">
    <property type="entry name" value="tRNA-bd_dom"/>
</dbReference>
<evidence type="ECO:0000256" key="2">
    <source>
        <dbReference type="ARBA" id="ARBA00022884"/>
    </source>
</evidence>
<keyword evidence="1 3" id="KW-0820">tRNA-binding</keyword>
<dbReference type="NCBIfam" id="TIGR02222">
    <property type="entry name" value="chap_CsaA"/>
    <property type="match status" value="1"/>
</dbReference>
<dbReference type="PANTHER" id="PTHR11586:SF37">
    <property type="entry name" value="TRNA-BINDING DOMAIN-CONTAINING PROTEIN"/>
    <property type="match status" value="1"/>
</dbReference>
<dbReference type="InterPro" id="IPR012340">
    <property type="entry name" value="NA-bd_OB-fold"/>
</dbReference>
<evidence type="ECO:0000259" key="4">
    <source>
        <dbReference type="PROSITE" id="PS50886"/>
    </source>
</evidence>
<dbReference type="CDD" id="cd02798">
    <property type="entry name" value="tRNA_bind_CsaA"/>
    <property type="match status" value="1"/>
</dbReference>
<dbReference type="InterPro" id="IPR008231">
    <property type="entry name" value="CsaA"/>
</dbReference>
<evidence type="ECO:0000256" key="3">
    <source>
        <dbReference type="PROSITE-ProRule" id="PRU00209"/>
    </source>
</evidence>
<dbReference type="AlphaFoldDB" id="I4EI17"/>
<reference evidence="5 6" key="1">
    <citation type="journal article" date="2012" name="ISME J.">
        <title>Nitrification expanded: discovery, physiology and genomics of a nitrite-oxidizing bacterium from the phylum Chloroflexi.</title>
        <authorList>
            <person name="Sorokin D.Y."/>
            <person name="Lucker S."/>
            <person name="Vejmelkova D."/>
            <person name="Kostrikina N.A."/>
            <person name="Kleerebezem R."/>
            <person name="Rijpstra W.I."/>
            <person name="Damste J.S."/>
            <person name="Le Paslier D."/>
            <person name="Muyzer G."/>
            <person name="Wagner M."/>
            <person name="van Loosdrecht M.C."/>
            <person name="Daims H."/>
        </authorList>
    </citation>
    <scope>NUCLEOTIDE SEQUENCE [LARGE SCALE GENOMIC DNA]</scope>
    <source>
        <strain evidence="6">none</strain>
    </source>
</reference>
<dbReference type="Pfam" id="PF01588">
    <property type="entry name" value="tRNA_bind"/>
    <property type="match status" value="1"/>
</dbReference>
<sequence length="109" mass="11976">MATFEEFEKLDMRTGVIREVEPFPRARKPSFRLTIDFGPEIGSKQTSAQVTNYRPEELIGMSIIAVVNFPPKNIAGFRSEVLVLGVPGEGGQISLLTPSRPAPLGGRVY</sequence>
<dbReference type="FunFam" id="2.40.50.140:FF:000165">
    <property type="entry name" value="Chaperone CsaA"/>
    <property type="match status" value="1"/>
</dbReference>
<dbReference type="SUPFAM" id="SSF50249">
    <property type="entry name" value="Nucleic acid-binding proteins"/>
    <property type="match status" value="1"/>
</dbReference>
<dbReference type="PROSITE" id="PS50886">
    <property type="entry name" value="TRBD"/>
    <property type="match status" value="1"/>
</dbReference>
<evidence type="ECO:0000313" key="6">
    <source>
        <dbReference type="Proteomes" id="UP000004221"/>
    </source>
</evidence>
<dbReference type="Gene3D" id="2.40.50.140">
    <property type="entry name" value="Nucleic acid-binding proteins"/>
    <property type="match status" value="1"/>
</dbReference>
<proteinExistence type="predicted"/>
<dbReference type="PANTHER" id="PTHR11586">
    <property type="entry name" value="TRNA-AMINOACYLATION COFACTOR ARC1 FAMILY MEMBER"/>
    <property type="match status" value="1"/>
</dbReference>
<organism evidence="5 6">
    <name type="scientific">Nitrolancea hollandica Lb</name>
    <dbReference type="NCBI Taxonomy" id="1129897"/>
    <lineage>
        <taxon>Bacteria</taxon>
        <taxon>Pseudomonadati</taxon>
        <taxon>Thermomicrobiota</taxon>
        <taxon>Thermomicrobia</taxon>
        <taxon>Sphaerobacterales</taxon>
        <taxon>Sphaerobacterineae</taxon>
        <taxon>Sphaerobacteraceae</taxon>
        <taxon>Nitrolancea</taxon>
    </lineage>
</organism>
<keyword evidence="2 3" id="KW-0694">RNA-binding</keyword>
<comment type="caution">
    <text evidence="5">The sequence shown here is derived from an EMBL/GenBank/DDBJ whole genome shotgun (WGS) entry which is preliminary data.</text>
</comment>
<dbReference type="InterPro" id="IPR051270">
    <property type="entry name" value="Tyrosine-tRNA_ligase_regulator"/>
</dbReference>
<accession>I4EI17</accession>
<protein>
    <submittedName>
        <fullName evidence="5">Molecular chaperone</fullName>
    </submittedName>
</protein>
<dbReference type="NCBIfam" id="NF007495">
    <property type="entry name" value="PRK10089.1-4"/>
    <property type="match status" value="1"/>
</dbReference>
<feature type="domain" description="TRNA-binding" evidence="4">
    <location>
        <begin position="6"/>
        <end position="109"/>
    </location>
</feature>
<dbReference type="NCBIfam" id="NF007494">
    <property type="entry name" value="PRK10089.1-3"/>
    <property type="match status" value="1"/>
</dbReference>
<dbReference type="GO" id="GO:0000049">
    <property type="term" value="F:tRNA binding"/>
    <property type="evidence" value="ECO:0007669"/>
    <property type="project" value="UniProtKB-UniRule"/>
</dbReference>
<evidence type="ECO:0000313" key="5">
    <source>
        <dbReference type="EMBL" id="CCF84329.1"/>
    </source>
</evidence>
<name>I4EI17_9BACT</name>
<evidence type="ECO:0000256" key="1">
    <source>
        <dbReference type="ARBA" id="ARBA00022555"/>
    </source>
</evidence>
<dbReference type="EMBL" id="CAGS01000259">
    <property type="protein sequence ID" value="CCF84329.1"/>
    <property type="molecule type" value="Genomic_DNA"/>
</dbReference>
<keyword evidence="6" id="KW-1185">Reference proteome</keyword>
<dbReference type="RefSeq" id="WP_008478417.1">
    <property type="nucleotide sequence ID" value="NZ_CAGS01000259.1"/>
</dbReference>